<dbReference type="InterPro" id="IPR019786">
    <property type="entry name" value="Zinc_finger_PHD-type_CS"/>
</dbReference>
<dbReference type="Pfam" id="PF00628">
    <property type="entry name" value="PHD"/>
    <property type="match status" value="1"/>
</dbReference>
<gene>
    <name evidence="10" type="ORF">FRX31_023516</name>
</gene>
<dbReference type="InterPro" id="IPR056618">
    <property type="entry name" value="Chromo_PTM"/>
</dbReference>
<evidence type="ECO:0000256" key="2">
    <source>
        <dbReference type="ARBA" id="ARBA00022723"/>
    </source>
</evidence>
<keyword evidence="2" id="KW-0479">Metal-binding</keyword>
<feature type="region of interest" description="Disordered" evidence="7">
    <location>
        <begin position="1648"/>
        <end position="1689"/>
    </location>
</feature>
<evidence type="ECO:0000313" key="11">
    <source>
        <dbReference type="Proteomes" id="UP000554482"/>
    </source>
</evidence>
<dbReference type="PROSITE" id="PS01359">
    <property type="entry name" value="ZF_PHD_1"/>
    <property type="match status" value="1"/>
</dbReference>
<proteinExistence type="predicted"/>
<feature type="domain" description="DDT" evidence="9">
    <location>
        <begin position="578"/>
        <end position="638"/>
    </location>
</feature>
<feature type="region of interest" description="Disordered" evidence="7">
    <location>
        <begin position="1581"/>
        <end position="1607"/>
    </location>
</feature>
<dbReference type="Pfam" id="PF02791">
    <property type="entry name" value="DDT"/>
    <property type="match status" value="1"/>
</dbReference>
<dbReference type="InterPro" id="IPR019787">
    <property type="entry name" value="Znf_PHD-finger"/>
</dbReference>
<dbReference type="PROSITE" id="PS50016">
    <property type="entry name" value="ZF_PHD_2"/>
    <property type="match status" value="1"/>
</dbReference>
<dbReference type="CDD" id="cd15532">
    <property type="entry name" value="PHD2_CHD_II"/>
    <property type="match status" value="1"/>
</dbReference>
<evidence type="ECO:0000256" key="7">
    <source>
        <dbReference type="SAM" id="MobiDB-lite"/>
    </source>
</evidence>
<sequence>MELVGKTVKKEFLGLGIIKGIVKSYDPINQFFEILYEDGDSEELDCNEIVSILEGNVEGISFGEKKIQEGRIEGSRPKKKRRRDAICKDDSGNFIDFLVKDRNFEESQLKSSLIHDRNLETLEKKSNANVIVNGFDLNVDISMGEEGACFEVNLNENDSGDENLKENDLGRSRTHKVVHGFDINLDLQEEIEETRVEELCVDGEYKKVDPCASTGELHKEDGCDDNGRLKNKLFSKDAEEIQLTGSSDLSEHVTGYAHLKEYIYLKSTDDIQLKYSNGLSEHVVGHVCLNEDNSVKKVEETQWKARTGFCEHVRDVCLGTDKGFQNEDTDLGGDFKRYGSEDTSAYFHLQTGGSVVVMPQNREGKTGLELPDKETSSRKKRGRPFKKSKSTAQADECVQDRGFVASKDTIAYFHAEPDCFDVVIAEKHEGKPCLEPPDKEASNNKKRGRRPKKAKSAMQTALSTINVGSDVILVENPVDQTHLEPPDKVACNHRKRGRSSEDMKSTTETSLRRSTRRSSSTSLNHALSIDETVASNAASPYHDINDVLDSNFEAPREQCDIPPRLELPPSSNYFNIEEISILEVFSVYSFLRSFSILLFLSPFGFEAFVKALNCKCPNSLIDSIHVSLLHTLKVHLDFLSDEGSQSAANCLRSLNWALLDVVTWPIYMVEYLLLRGSEFKPCDEISQLKVLLDNYHEQSPAFKITILRYLCDDVIESETVRSELNRRTQASGLDTDGYRTTSVEIKKKRKDRLDDGAGSCVTEDVVDENADHNSDECCLCKMDGNLICCDGCPAAYHTRCVGISKDTLPEGDWFCPECVINRNDMRIMSSDYIRGAELLGVDPHGRQYFGTCGYLLVLDSCDPEASYTYYTSSDFKYVIEVLKSSELFYGNIRNAISMYGDAFGAKNCQNSQTDATCKTLDCNNQISATALSSVVSPLVEAEAKAVPKPLETSVRDEDFDLQGYKVSEATTKSDSGYLIRSIKTRSSVSKSETLVETQKVAEGSQVSQETCKDYINGSSSTLNKSANPGEVHFTTAECSLQSGVSCARVEKNREDPSSHAPVETNPGKGALPHIYSEPADYVNYYTFGQIAACVAHELNHKSADNVKDDSKKSSEDIISAQMRAFKKYSSNFCWSAIQGLHQNALKEDCGWCFSCKAPSDCENCLLNMTIEKPAPAPDASKCGEFGLHYKQTRSHLSCVICQILSIEERLSGLLLGPWKNPSHSKNWRKNVLKAPDVASVKHLLLSLEANLRHIAVLPQWLKHVDSIVTMGSASHVLTTSAPVSVKHTGGRKRAKYVDVGSSSTSKASAKSSMFWWRGGRLTRQLFNCKVLPQALAFKGGRQAGCKKIFGISYPDGSEFAKRSRYIAWRAEVEMSTSVSHLAYQVRELDSSIRWDDLENIQTFSHLSKESRKAMKLFKKMTIRRKCIEGTNARYLLDFGKRKTIPDIVTRNGTMLEVSSSERKKFWLEESLVPLHILKAYEEKKLARTFSNMKPRPLDEIGKFSKKPSRKNGILYLLSKGEKSEYQKCGHCNKDVLIRDAVNCQDCEGFFHKRHVRKSEHSGVTECIYTCHRCHDKIPRKGFNTNQGIPRKGRKASQGLRAKTSGAHESHVNKAMKTKPKKGKLQLRKIKKTSNIVRRECLPRKVKRVRVQNKNSGAKKRKRVKSRKQQCKKDKCWFKRRRTEQPTDPL</sequence>
<dbReference type="SMART" id="SM00571">
    <property type="entry name" value="DDT"/>
    <property type="match status" value="1"/>
</dbReference>
<dbReference type="SMART" id="SM00249">
    <property type="entry name" value="PHD"/>
    <property type="match status" value="1"/>
</dbReference>
<name>A0A7J6VQ55_THATH</name>
<feature type="region of interest" description="Disordered" evidence="7">
    <location>
        <begin position="477"/>
        <end position="524"/>
    </location>
</feature>
<feature type="region of interest" description="Disordered" evidence="7">
    <location>
        <begin position="431"/>
        <end position="457"/>
    </location>
</feature>
<dbReference type="GO" id="GO:0000785">
    <property type="term" value="C:chromatin"/>
    <property type="evidence" value="ECO:0007669"/>
    <property type="project" value="UniProtKB-ARBA"/>
</dbReference>
<organism evidence="10 11">
    <name type="scientific">Thalictrum thalictroides</name>
    <name type="common">Rue-anemone</name>
    <name type="synonym">Anemone thalictroides</name>
    <dbReference type="NCBI Taxonomy" id="46969"/>
    <lineage>
        <taxon>Eukaryota</taxon>
        <taxon>Viridiplantae</taxon>
        <taxon>Streptophyta</taxon>
        <taxon>Embryophyta</taxon>
        <taxon>Tracheophyta</taxon>
        <taxon>Spermatophyta</taxon>
        <taxon>Magnoliopsida</taxon>
        <taxon>Ranunculales</taxon>
        <taxon>Ranunculaceae</taxon>
        <taxon>Thalictroideae</taxon>
        <taxon>Thalictrum</taxon>
    </lineage>
</organism>
<evidence type="ECO:0000256" key="3">
    <source>
        <dbReference type="ARBA" id="ARBA00022771"/>
    </source>
</evidence>
<keyword evidence="11" id="KW-1185">Reference proteome</keyword>
<dbReference type="Pfam" id="PF21743">
    <property type="entry name" value="PTM_DIR17_Tudor"/>
    <property type="match status" value="1"/>
</dbReference>
<feature type="compositionally biased region" description="Basic residues" evidence="7">
    <location>
        <begin position="378"/>
        <end position="389"/>
    </location>
</feature>
<feature type="region of interest" description="Disordered" evidence="7">
    <location>
        <begin position="364"/>
        <end position="393"/>
    </location>
</feature>
<dbReference type="InterPro" id="IPR011011">
    <property type="entry name" value="Znf_FYVE_PHD"/>
</dbReference>
<dbReference type="SUPFAM" id="SSF57903">
    <property type="entry name" value="FYVE/PHD zinc finger"/>
    <property type="match status" value="1"/>
</dbReference>
<evidence type="ECO:0000313" key="10">
    <source>
        <dbReference type="EMBL" id="KAF5186897.1"/>
    </source>
</evidence>
<dbReference type="InterPro" id="IPR018501">
    <property type="entry name" value="DDT_dom"/>
</dbReference>
<evidence type="ECO:0000256" key="4">
    <source>
        <dbReference type="ARBA" id="ARBA00022833"/>
    </source>
</evidence>
<keyword evidence="5" id="KW-0539">Nucleus</keyword>
<dbReference type="OrthoDB" id="784962at2759"/>
<evidence type="ECO:0000259" key="9">
    <source>
        <dbReference type="PROSITE" id="PS50827"/>
    </source>
</evidence>
<dbReference type="Gene3D" id="3.30.40.10">
    <property type="entry name" value="Zinc/RING finger domain, C3HC4 (zinc finger)"/>
    <property type="match status" value="1"/>
</dbReference>
<evidence type="ECO:0000256" key="1">
    <source>
        <dbReference type="ARBA" id="ARBA00004123"/>
    </source>
</evidence>
<comment type="subcellular location">
    <subcellularLocation>
        <location evidence="1">Nucleus</location>
    </subcellularLocation>
</comment>
<reference evidence="10 11" key="1">
    <citation type="submission" date="2020-06" db="EMBL/GenBank/DDBJ databases">
        <title>Transcriptomic and genomic resources for Thalictrum thalictroides and T. hernandezii: Facilitating candidate gene discovery in an emerging model plant lineage.</title>
        <authorList>
            <person name="Arias T."/>
            <person name="Riano-Pachon D.M."/>
            <person name="Di Stilio V.S."/>
        </authorList>
    </citation>
    <scope>NUCLEOTIDE SEQUENCE [LARGE SCALE GENOMIC DNA]</scope>
    <source>
        <strain evidence="11">cv. WT478/WT964</strain>
        <tissue evidence="10">Leaves</tissue>
    </source>
</reference>
<dbReference type="InterPro" id="IPR028942">
    <property type="entry name" value="WHIM1_dom"/>
</dbReference>
<dbReference type="Proteomes" id="UP000554482">
    <property type="component" value="Unassembled WGS sequence"/>
</dbReference>
<keyword evidence="3 6" id="KW-0863">Zinc-finger</keyword>
<dbReference type="GO" id="GO:0005634">
    <property type="term" value="C:nucleus"/>
    <property type="evidence" value="ECO:0007669"/>
    <property type="project" value="UniProtKB-SubCell"/>
</dbReference>
<protein>
    <submittedName>
        <fullName evidence="10">Ddt domain-containing protein ptm</fullName>
    </submittedName>
</protein>
<feature type="compositionally biased region" description="Basic and acidic residues" evidence="7">
    <location>
        <begin position="364"/>
        <end position="377"/>
    </location>
</feature>
<feature type="compositionally biased region" description="Basic residues" evidence="7">
    <location>
        <begin position="1648"/>
        <end position="1669"/>
    </location>
</feature>
<dbReference type="EMBL" id="JABWDY010028722">
    <property type="protein sequence ID" value="KAF5186897.1"/>
    <property type="molecule type" value="Genomic_DNA"/>
</dbReference>
<dbReference type="InterPro" id="IPR047365">
    <property type="entry name" value="Tudor_AtPTM-like"/>
</dbReference>
<evidence type="ECO:0000256" key="6">
    <source>
        <dbReference type="PROSITE-ProRule" id="PRU00146"/>
    </source>
</evidence>
<dbReference type="PROSITE" id="PS50827">
    <property type="entry name" value="DDT"/>
    <property type="match status" value="1"/>
</dbReference>
<dbReference type="InterPro" id="IPR001965">
    <property type="entry name" value="Znf_PHD"/>
</dbReference>
<comment type="caution">
    <text evidence="10">The sequence shown here is derived from an EMBL/GenBank/DDBJ whole genome shotgun (WGS) entry which is preliminary data.</text>
</comment>
<feature type="compositionally biased region" description="Basic and acidic residues" evidence="7">
    <location>
        <begin position="431"/>
        <end position="443"/>
    </location>
</feature>
<keyword evidence="4" id="KW-0862">Zinc</keyword>
<dbReference type="PANTHER" id="PTHR46508">
    <property type="entry name" value="PHD FINGER FAMILY PROTEIN"/>
    <property type="match status" value="1"/>
</dbReference>
<evidence type="ECO:0000256" key="5">
    <source>
        <dbReference type="ARBA" id="ARBA00023242"/>
    </source>
</evidence>
<accession>A0A7J6VQ55</accession>
<feature type="domain" description="PHD-type" evidence="8">
    <location>
        <begin position="774"/>
        <end position="821"/>
    </location>
</feature>
<dbReference type="Pfam" id="PF24294">
    <property type="entry name" value="Chromo_PTM"/>
    <property type="match status" value="1"/>
</dbReference>
<dbReference type="GO" id="GO:0008270">
    <property type="term" value="F:zinc ion binding"/>
    <property type="evidence" value="ECO:0007669"/>
    <property type="project" value="UniProtKB-KW"/>
</dbReference>
<feature type="compositionally biased region" description="Basic residues" evidence="7">
    <location>
        <begin position="444"/>
        <end position="455"/>
    </location>
</feature>
<dbReference type="PANTHER" id="PTHR46508:SF5">
    <property type="entry name" value="PHD-FINGER AND DNA BINDING DOMAIN-CONTAINING PROTEIN"/>
    <property type="match status" value="1"/>
</dbReference>
<dbReference type="Pfam" id="PF15612">
    <property type="entry name" value="WHIM1"/>
    <property type="match status" value="1"/>
</dbReference>
<dbReference type="InterPro" id="IPR013083">
    <property type="entry name" value="Znf_RING/FYVE/PHD"/>
</dbReference>
<evidence type="ECO:0000259" key="8">
    <source>
        <dbReference type="PROSITE" id="PS50016"/>
    </source>
</evidence>